<dbReference type="Pfam" id="PF01479">
    <property type="entry name" value="S4"/>
    <property type="match status" value="1"/>
</dbReference>
<dbReference type="EC" id="6.1.1.1" evidence="7"/>
<comment type="catalytic activity">
    <reaction evidence="6 7">
        <text>tRNA(Tyr) + L-tyrosine + ATP = L-tyrosyl-tRNA(Tyr) + AMP + diphosphate + H(+)</text>
        <dbReference type="Rhea" id="RHEA:10220"/>
        <dbReference type="Rhea" id="RHEA-COMP:9706"/>
        <dbReference type="Rhea" id="RHEA-COMP:9707"/>
        <dbReference type="ChEBI" id="CHEBI:15378"/>
        <dbReference type="ChEBI" id="CHEBI:30616"/>
        <dbReference type="ChEBI" id="CHEBI:33019"/>
        <dbReference type="ChEBI" id="CHEBI:58315"/>
        <dbReference type="ChEBI" id="CHEBI:78442"/>
        <dbReference type="ChEBI" id="CHEBI:78536"/>
        <dbReference type="ChEBI" id="CHEBI:456215"/>
        <dbReference type="EC" id="6.1.1.1"/>
    </reaction>
</comment>
<feature type="binding site" evidence="7">
    <location>
        <position position="186"/>
    </location>
    <ligand>
        <name>L-tyrosine</name>
        <dbReference type="ChEBI" id="CHEBI:58315"/>
    </ligand>
</feature>
<comment type="similarity">
    <text evidence="7">Belongs to the class-I aminoacyl-tRNA synthetase family. TyrS type 1 subfamily.</text>
</comment>
<dbReference type="Pfam" id="PF00579">
    <property type="entry name" value="tRNA-synt_1b"/>
    <property type="match status" value="1"/>
</dbReference>
<gene>
    <name evidence="7" type="primary">tyrS</name>
    <name evidence="10" type="ORF">SAMN05444272_0659</name>
</gene>
<protein>
    <recommendedName>
        <fullName evidence="7">Tyrosine--tRNA ligase</fullName>
        <ecNumber evidence="7">6.1.1.1</ecNumber>
    </recommendedName>
    <alternativeName>
        <fullName evidence="7">Tyrosyl-tRNA synthetase</fullName>
        <shortName evidence="7">TyrRS</shortName>
    </alternativeName>
</protein>
<dbReference type="InterPro" id="IPR002307">
    <property type="entry name" value="Tyr-tRNA-ligase"/>
</dbReference>
<keyword evidence="11" id="KW-1185">Reference proteome</keyword>
<dbReference type="CDD" id="cd00805">
    <property type="entry name" value="TyrRS_core"/>
    <property type="match status" value="1"/>
</dbReference>
<keyword evidence="5 7" id="KW-0030">Aminoacyl-tRNA synthetase</keyword>
<evidence type="ECO:0000313" key="11">
    <source>
        <dbReference type="Proteomes" id="UP000186002"/>
    </source>
</evidence>
<keyword evidence="1 7" id="KW-0436">Ligase</keyword>
<keyword evidence="2 7" id="KW-0547">Nucleotide-binding</keyword>
<keyword evidence="7" id="KW-0963">Cytoplasm</keyword>
<dbReference type="InterPro" id="IPR014729">
    <property type="entry name" value="Rossmann-like_a/b/a_fold"/>
</dbReference>
<dbReference type="FunFam" id="1.10.240.10:FF:000001">
    <property type="entry name" value="Tyrosine--tRNA ligase"/>
    <property type="match status" value="1"/>
</dbReference>
<dbReference type="NCBIfam" id="TIGR00234">
    <property type="entry name" value="tyrS"/>
    <property type="match status" value="1"/>
</dbReference>
<feature type="short sequence motif" description="'KMSKS' region" evidence="7">
    <location>
        <begin position="246"/>
        <end position="250"/>
    </location>
</feature>
<dbReference type="EMBL" id="FRBW01000001">
    <property type="protein sequence ID" value="SHL46997.1"/>
    <property type="molecule type" value="Genomic_DNA"/>
</dbReference>
<reference evidence="10 11" key="1">
    <citation type="submission" date="2016-11" db="EMBL/GenBank/DDBJ databases">
        <authorList>
            <person name="Jaros S."/>
            <person name="Januszkiewicz K."/>
            <person name="Wedrychowicz H."/>
        </authorList>
    </citation>
    <scope>NUCLEOTIDE SEQUENCE [LARGE SCALE GENOMIC DNA]</scope>
    <source>
        <strain evidence="10 11">DSM 22153</strain>
    </source>
</reference>
<dbReference type="InterPro" id="IPR002942">
    <property type="entry name" value="S4_RNA-bd"/>
</dbReference>
<dbReference type="OrthoDB" id="9804243at2"/>
<organism evidence="10 11">
    <name type="scientific">Roseibium suaedae</name>
    <dbReference type="NCBI Taxonomy" id="735517"/>
    <lineage>
        <taxon>Bacteria</taxon>
        <taxon>Pseudomonadati</taxon>
        <taxon>Pseudomonadota</taxon>
        <taxon>Alphaproteobacteria</taxon>
        <taxon>Hyphomicrobiales</taxon>
        <taxon>Stappiaceae</taxon>
        <taxon>Roseibium</taxon>
    </lineage>
</organism>
<sequence length="426" mass="47006">MTQHMIEAGKPATKLKSEALQVLFERGLVHQCTDLEALDAKLSAGPVTAYAGFDATASSLHVGHLMPLMSMRWLQKLGHKPIMVLGGGTSQVGDPSFRNEARPMLEQRQIAANIAGIRRSVERLIDLSPEGGALIVDNADWLTEFKFLEFLRDFGPHFTVNRMMTFDSVRSRLDNQMPLTVLEFCYMMLQAVDFLELSRRHDCTLQVGGSDQWGNIVNGVELGRKGDGRQLFGLTVPLITTANGAKMGKTAAGAVWLHPEHLSPFAFWQFWRNTADADVPRFLRLFTELPIREVERLSMLEGIERNEAKKILATQVTAIVHGAEAARHALEQGDTLFSESWEEAEPTHRLASLRLATGMGLLDLLTELGFATSNSDARRLVEGGGVRLNGSVIQDPRRTLAIGDLAAGERLSLAVGRRKKALVAFE</sequence>
<dbReference type="CDD" id="cd00165">
    <property type="entry name" value="S4"/>
    <property type="match status" value="1"/>
</dbReference>
<dbReference type="PRINTS" id="PR01040">
    <property type="entry name" value="TRNASYNTHTYR"/>
</dbReference>
<evidence type="ECO:0000256" key="2">
    <source>
        <dbReference type="ARBA" id="ARBA00022741"/>
    </source>
</evidence>
<dbReference type="InterPro" id="IPR002305">
    <property type="entry name" value="aa-tRNA-synth_Ic"/>
</dbReference>
<comment type="subunit">
    <text evidence="7">Homodimer.</text>
</comment>
<dbReference type="InterPro" id="IPR024107">
    <property type="entry name" value="Tyr-tRNA-ligase_bac_1"/>
</dbReference>
<dbReference type="GO" id="GO:0005829">
    <property type="term" value="C:cytosol"/>
    <property type="evidence" value="ECO:0007669"/>
    <property type="project" value="TreeGrafter"/>
</dbReference>
<evidence type="ECO:0000256" key="6">
    <source>
        <dbReference type="ARBA" id="ARBA00048248"/>
    </source>
</evidence>
<feature type="binding site" evidence="7">
    <location>
        <position position="249"/>
    </location>
    <ligand>
        <name>ATP</name>
        <dbReference type="ChEBI" id="CHEBI:30616"/>
    </ligand>
</feature>
<dbReference type="Gene3D" id="3.40.50.620">
    <property type="entry name" value="HUPs"/>
    <property type="match status" value="1"/>
</dbReference>
<accession>A0A1M7AWI6</accession>
<evidence type="ECO:0000256" key="7">
    <source>
        <dbReference type="HAMAP-Rule" id="MF_02006"/>
    </source>
</evidence>
<feature type="short sequence motif" description="'HIGH' region" evidence="7">
    <location>
        <begin position="55"/>
        <end position="64"/>
    </location>
</feature>
<dbReference type="HAMAP" id="MF_02006">
    <property type="entry name" value="Tyr_tRNA_synth_type1"/>
    <property type="match status" value="1"/>
</dbReference>
<dbReference type="Gene3D" id="3.10.290.10">
    <property type="entry name" value="RNA-binding S4 domain"/>
    <property type="match status" value="1"/>
</dbReference>
<name>A0A1M7AWI6_9HYPH</name>
<evidence type="ECO:0000256" key="1">
    <source>
        <dbReference type="ARBA" id="ARBA00022598"/>
    </source>
</evidence>
<dbReference type="GO" id="GO:0004831">
    <property type="term" value="F:tyrosine-tRNA ligase activity"/>
    <property type="evidence" value="ECO:0007669"/>
    <property type="project" value="UniProtKB-UniRule"/>
</dbReference>
<dbReference type="InterPro" id="IPR024088">
    <property type="entry name" value="Tyr-tRNA-ligase_bac-type"/>
</dbReference>
<dbReference type="PANTHER" id="PTHR11766:SF0">
    <property type="entry name" value="TYROSINE--TRNA LIGASE, MITOCHONDRIAL"/>
    <property type="match status" value="1"/>
</dbReference>
<feature type="binding site" evidence="7">
    <location>
        <position position="190"/>
    </location>
    <ligand>
        <name>L-tyrosine</name>
        <dbReference type="ChEBI" id="CHEBI:58315"/>
    </ligand>
</feature>
<comment type="function">
    <text evidence="7">Catalyzes the attachment of tyrosine to tRNA(Tyr) in a two-step reaction: tyrosine is first activated by ATP to form Tyr-AMP and then transferred to the acceptor end of tRNA(Tyr).</text>
</comment>
<evidence type="ECO:0000256" key="3">
    <source>
        <dbReference type="ARBA" id="ARBA00022840"/>
    </source>
</evidence>
<feature type="domain" description="RNA-binding S4" evidence="9">
    <location>
        <begin position="359"/>
        <end position="404"/>
    </location>
</feature>
<dbReference type="SUPFAM" id="SSF52374">
    <property type="entry name" value="Nucleotidylyl transferase"/>
    <property type="match status" value="1"/>
</dbReference>
<evidence type="ECO:0000259" key="9">
    <source>
        <dbReference type="Pfam" id="PF01479"/>
    </source>
</evidence>
<dbReference type="GO" id="GO:0006437">
    <property type="term" value="P:tyrosyl-tRNA aminoacylation"/>
    <property type="evidence" value="ECO:0007669"/>
    <property type="project" value="UniProtKB-UniRule"/>
</dbReference>
<dbReference type="RefSeq" id="WP_084081678.1">
    <property type="nucleotide sequence ID" value="NZ_FRBW01000001.1"/>
</dbReference>
<evidence type="ECO:0000313" key="10">
    <source>
        <dbReference type="EMBL" id="SHL46997.1"/>
    </source>
</evidence>
<dbReference type="STRING" id="735517.SAMN05444272_0659"/>
<keyword evidence="3 7" id="KW-0067">ATP-binding</keyword>
<dbReference type="InterPro" id="IPR036986">
    <property type="entry name" value="S4_RNA-bd_sf"/>
</dbReference>
<evidence type="ECO:0000256" key="5">
    <source>
        <dbReference type="ARBA" id="ARBA00023146"/>
    </source>
</evidence>
<dbReference type="GO" id="GO:0003723">
    <property type="term" value="F:RNA binding"/>
    <property type="evidence" value="ECO:0007669"/>
    <property type="project" value="UniProtKB-KW"/>
</dbReference>
<proteinExistence type="inferred from homology"/>
<dbReference type="PANTHER" id="PTHR11766">
    <property type="entry name" value="TYROSYL-TRNA SYNTHETASE"/>
    <property type="match status" value="1"/>
</dbReference>
<dbReference type="SUPFAM" id="SSF55174">
    <property type="entry name" value="Alpha-L RNA-binding motif"/>
    <property type="match status" value="1"/>
</dbReference>
<dbReference type="Proteomes" id="UP000186002">
    <property type="component" value="Unassembled WGS sequence"/>
</dbReference>
<dbReference type="PROSITE" id="PS50889">
    <property type="entry name" value="S4"/>
    <property type="match status" value="1"/>
</dbReference>
<feature type="binding site" evidence="7">
    <location>
        <position position="50"/>
    </location>
    <ligand>
        <name>L-tyrosine</name>
        <dbReference type="ChEBI" id="CHEBI:58315"/>
    </ligand>
</feature>
<evidence type="ECO:0000256" key="4">
    <source>
        <dbReference type="ARBA" id="ARBA00022917"/>
    </source>
</evidence>
<keyword evidence="8" id="KW-0694">RNA-binding</keyword>
<evidence type="ECO:0000256" key="8">
    <source>
        <dbReference type="PROSITE-ProRule" id="PRU00182"/>
    </source>
</evidence>
<dbReference type="Gene3D" id="1.10.240.10">
    <property type="entry name" value="Tyrosyl-Transfer RNA Synthetase"/>
    <property type="match status" value="1"/>
</dbReference>
<dbReference type="AlphaFoldDB" id="A0A1M7AWI6"/>
<comment type="subcellular location">
    <subcellularLocation>
        <location evidence="7">Cytoplasm</location>
    </subcellularLocation>
</comment>
<keyword evidence="4 7" id="KW-0648">Protein biosynthesis</keyword>
<dbReference type="GO" id="GO:0005524">
    <property type="term" value="F:ATP binding"/>
    <property type="evidence" value="ECO:0007669"/>
    <property type="project" value="UniProtKB-UniRule"/>
</dbReference>